<dbReference type="EMBL" id="CP137642">
    <property type="protein sequence ID" value="WOX57861.1"/>
    <property type="molecule type" value="Genomic_DNA"/>
</dbReference>
<protein>
    <submittedName>
        <fullName evidence="1">DUF2703 domain-containing protein</fullName>
    </submittedName>
</protein>
<dbReference type="KEGG" id="mrc:R6Y96_00975"/>
<evidence type="ECO:0000313" key="2">
    <source>
        <dbReference type="Proteomes" id="UP001305652"/>
    </source>
</evidence>
<dbReference type="GeneID" id="85731686"/>
<sequence>MKKELIIEWKHVGEDLDTTCERCHDTGTALKAVISEITTILEMEGVSVRLIETVLPATAVEESNSLLFNGVPIEELLEGVEVISTPCASCACITCEEDTECRALRYSGEDYEAIPPELIGRAVARALEME</sequence>
<name>A0AAX4FVA3_9EURY</name>
<proteinExistence type="predicted"/>
<dbReference type="Pfam" id="PF10865">
    <property type="entry name" value="DUF2703"/>
    <property type="match status" value="1"/>
</dbReference>
<evidence type="ECO:0000313" key="1">
    <source>
        <dbReference type="EMBL" id="WOX57861.1"/>
    </source>
</evidence>
<dbReference type="InterPro" id="IPR021219">
    <property type="entry name" value="DUF2703"/>
</dbReference>
<gene>
    <name evidence="1" type="ORF">R6Y96_00975</name>
</gene>
<keyword evidence="2" id="KW-1185">Reference proteome</keyword>
<reference evidence="1 2" key="1">
    <citation type="submission" date="2023-10" db="EMBL/GenBank/DDBJ databases">
        <title>The complete genome sequence of Methanoculleus receptaculi DSM 18860.</title>
        <authorList>
            <person name="Lai S.-J."/>
            <person name="You Y.-T."/>
            <person name="Chen S.-C."/>
        </authorList>
    </citation>
    <scope>NUCLEOTIDE SEQUENCE [LARGE SCALE GENOMIC DNA]</scope>
    <source>
        <strain evidence="1 2">DSM 18860</strain>
    </source>
</reference>
<dbReference type="RefSeq" id="WP_214023478.1">
    <property type="nucleotide sequence ID" value="NZ_CP137642.1"/>
</dbReference>
<dbReference type="AlphaFoldDB" id="A0AAX4FVA3"/>
<organism evidence="1 2">
    <name type="scientific">Methanoculleus receptaculi</name>
    <dbReference type="NCBI Taxonomy" id="394967"/>
    <lineage>
        <taxon>Archaea</taxon>
        <taxon>Methanobacteriati</taxon>
        <taxon>Methanobacteriota</taxon>
        <taxon>Stenosarchaea group</taxon>
        <taxon>Methanomicrobia</taxon>
        <taxon>Methanomicrobiales</taxon>
        <taxon>Methanomicrobiaceae</taxon>
        <taxon>Methanoculleus</taxon>
    </lineage>
</organism>
<dbReference type="Proteomes" id="UP001305652">
    <property type="component" value="Chromosome"/>
</dbReference>
<accession>A0AAX4FVA3</accession>